<organism evidence="17 18">
    <name type="scientific">Penicillium salamii</name>
    <dbReference type="NCBI Taxonomy" id="1612424"/>
    <lineage>
        <taxon>Eukaryota</taxon>
        <taxon>Fungi</taxon>
        <taxon>Dikarya</taxon>
        <taxon>Ascomycota</taxon>
        <taxon>Pezizomycotina</taxon>
        <taxon>Eurotiomycetes</taxon>
        <taxon>Eurotiomycetidae</taxon>
        <taxon>Eurotiales</taxon>
        <taxon>Aspergillaceae</taxon>
        <taxon>Penicillium</taxon>
    </lineage>
</organism>
<dbReference type="PROSITE" id="PS01095">
    <property type="entry name" value="GH18_1"/>
    <property type="match status" value="1"/>
</dbReference>
<dbReference type="SMART" id="SM00636">
    <property type="entry name" value="Glyco_18"/>
    <property type="match status" value="1"/>
</dbReference>
<evidence type="ECO:0000256" key="3">
    <source>
        <dbReference type="ARBA" id="ARBA00012729"/>
    </source>
</evidence>
<keyword evidence="13" id="KW-0732">Signal</keyword>
<evidence type="ECO:0000256" key="11">
    <source>
        <dbReference type="PROSITE-ProRule" id="PRU00261"/>
    </source>
</evidence>
<keyword evidence="4 11" id="KW-0147">Chitin-binding</keyword>
<evidence type="ECO:0000259" key="14">
    <source>
        <dbReference type="PROSITE" id="PS50941"/>
    </source>
</evidence>
<dbReference type="AlphaFoldDB" id="A0A9W4IWM5"/>
<evidence type="ECO:0000313" key="18">
    <source>
        <dbReference type="Proteomes" id="UP001152649"/>
    </source>
</evidence>
<evidence type="ECO:0000256" key="5">
    <source>
        <dbReference type="ARBA" id="ARBA00022801"/>
    </source>
</evidence>
<feature type="domain" description="GH18" evidence="16">
    <location>
        <begin position="247"/>
        <end position="606"/>
    </location>
</feature>
<dbReference type="Gene3D" id="3.10.50.10">
    <property type="match status" value="1"/>
</dbReference>
<dbReference type="OrthoDB" id="73875at2759"/>
<evidence type="ECO:0000259" key="16">
    <source>
        <dbReference type="PROSITE" id="PS51910"/>
    </source>
</evidence>
<dbReference type="CDD" id="cd02878">
    <property type="entry name" value="GH18_zymocin_alpha"/>
    <property type="match status" value="1"/>
</dbReference>
<dbReference type="InterPro" id="IPR011583">
    <property type="entry name" value="Chitinase_II/V-like_cat"/>
</dbReference>
<dbReference type="SUPFAM" id="SSF54556">
    <property type="entry name" value="Chitinase insertion domain"/>
    <property type="match status" value="1"/>
</dbReference>
<feature type="chain" id="PRO_5040875787" description="chitinase" evidence="13">
    <location>
        <begin position="26"/>
        <end position="1004"/>
    </location>
</feature>
<dbReference type="InterPro" id="IPR024079">
    <property type="entry name" value="MetalloPept_cat_dom_sf"/>
</dbReference>
<evidence type="ECO:0000256" key="2">
    <source>
        <dbReference type="ARBA" id="ARBA00008682"/>
    </source>
</evidence>
<dbReference type="InterPro" id="IPR036779">
    <property type="entry name" value="LysM_dom_sf"/>
</dbReference>
<keyword evidence="5 12" id="KW-0378">Hydrolase</keyword>
<dbReference type="Pfam" id="PF00704">
    <property type="entry name" value="Glyco_hydro_18"/>
    <property type="match status" value="1"/>
</dbReference>
<dbReference type="InterPro" id="IPR001579">
    <property type="entry name" value="Glyco_hydro_18_chit_AS"/>
</dbReference>
<evidence type="ECO:0000259" key="15">
    <source>
        <dbReference type="PROSITE" id="PS51782"/>
    </source>
</evidence>
<protein>
    <recommendedName>
        <fullName evidence="3">chitinase</fullName>
        <ecNumber evidence="3">3.2.1.14</ecNumber>
    </recommendedName>
</protein>
<keyword evidence="8" id="KW-0119">Carbohydrate metabolism</keyword>
<dbReference type="EC" id="3.2.1.14" evidence="3"/>
<dbReference type="GO" id="GO:0008061">
    <property type="term" value="F:chitin binding"/>
    <property type="evidence" value="ECO:0007669"/>
    <property type="project" value="UniProtKB-UniRule"/>
</dbReference>
<dbReference type="SUPFAM" id="SSF51445">
    <property type="entry name" value="(Trans)glycosidases"/>
    <property type="match status" value="1"/>
</dbReference>
<dbReference type="InterPro" id="IPR001223">
    <property type="entry name" value="Glyco_hydro18_cat"/>
</dbReference>
<feature type="domain" description="LysM" evidence="15">
    <location>
        <begin position="44"/>
        <end position="89"/>
    </location>
</feature>
<dbReference type="Gene3D" id="3.40.390.10">
    <property type="entry name" value="Collagenase (Catalytic Domain)"/>
    <property type="match status" value="1"/>
</dbReference>
<keyword evidence="6" id="KW-0146">Chitin degradation</keyword>
<feature type="domain" description="LysM" evidence="15">
    <location>
        <begin position="106"/>
        <end position="154"/>
    </location>
</feature>
<feature type="disulfide bond" evidence="11">
    <location>
        <begin position="192"/>
        <end position="204"/>
    </location>
</feature>
<dbReference type="InterPro" id="IPR018392">
    <property type="entry name" value="LysM"/>
</dbReference>
<feature type="disulfide bond" evidence="11">
    <location>
        <begin position="197"/>
        <end position="211"/>
    </location>
</feature>
<evidence type="ECO:0000256" key="1">
    <source>
        <dbReference type="ARBA" id="ARBA00000822"/>
    </source>
</evidence>
<reference evidence="17" key="1">
    <citation type="submission" date="2021-07" db="EMBL/GenBank/DDBJ databases">
        <authorList>
            <person name="Branca A.L. A."/>
        </authorList>
    </citation>
    <scope>NUCLEOTIDE SEQUENCE</scope>
</reference>
<dbReference type="Pfam" id="PF01476">
    <property type="entry name" value="LysM"/>
    <property type="match status" value="2"/>
</dbReference>
<dbReference type="SUPFAM" id="SSF57016">
    <property type="entry name" value="Plant lectins/antimicrobial peptides"/>
    <property type="match status" value="1"/>
</dbReference>
<evidence type="ECO:0000256" key="9">
    <source>
        <dbReference type="ARBA" id="ARBA00023295"/>
    </source>
</evidence>
<dbReference type="Gene3D" id="3.20.20.80">
    <property type="entry name" value="Glycosidases"/>
    <property type="match status" value="1"/>
</dbReference>
<evidence type="ECO:0000256" key="12">
    <source>
        <dbReference type="RuleBase" id="RU000489"/>
    </source>
</evidence>
<gene>
    <name evidence="17" type="ORF">PSALAMII_LOCUS4014</name>
</gene>
<dbReference type="PROSITE" id="PS51782">
    <property type="entry name" value="LYSM"/>
    <property type="match status" value="2"/>
</dbReference>
<dbReference type="Gene3D" id="3.10.350.10">
    <property type="entry name" value="LysM domain"/>
    <property type="match status" value="2"/>
</dbReference>
<dbReference type="GO" id="GO:0006032">
    <property type="term" value="P:chitin catabolic process"/>
    <property type="evidence" value="ECO:0007669"/>
    <property type="project" value="UniProtKB-KW"/>
</dbReference>
<dbReference type="PROSITE" id="PS50941">
    <property type="entry name" value="CHIT_BIND_I_2"/>
    <property type="match status" value="1"/>
</dbReference>
<dbReference type="InterPro" id="IPR036861">
    <property type="entry name" value="Endochitinase-like_sf"/>
</dbReference>
<feature type="signal peptide" evidence="13">
    <location>
        <begin position="1"/>
        <end position="25"/>
    </location>
</feature>
<comment type="caution">
    <text evidence="11">Lacks conserved residue(s) required for the propagation of feature annotation.</text>
</comment>
<dbReference type="InterPro" id="IPR017853">
    <property type="entry name" value="GH"/>
</dbReference>
<dbReference type="SUPFAM" id="SSF54106">
    <property type="entry name" value="LysM domain"/>
    <property type="match status" value="2"/>
</dbReference>
<dbReference type="InterPro" id="IPR001002">
    <property type="entry name" value="Chitin-bd_1"/>
</dbReference>
<dbReference type="Proteomes" id="UP001152649">
    <property type="component" value="Unassembled WGS sequence"/>
</dbReference>
<sequence>MKPEKVKSIVLRAVVSAALLSQSLAYSLPQRTSISQLAPRSGCRTVTVELGNSCASLATKCAISANDFTKYNPSEDLCSTLQPGQKVCCTSGGLAIPEEKGDGSCASYTVQDGNTCAVIAASNGISVGKIESYNKNTWGWTGCANIQKGANICLSGGTPPMPASLENAMCGPQVPGTAPPTNGTKLAELNPCPLNSCCDVWGQCGITSEYCTDTGHNAPGTAATGTNGCISNCGTVIANNGSAPSTFRQIAYFEAFNVDRPCLNMGVHQLDTSKYTHLHFAFGTVTSDFEVDIEKYRFEFNQFVQLKGVKRIVSLGGWAFSTESGTYNIFRQAVTSKNREIFATNVASFVNQWNLDGIDFDWEYPGEPDIPGIPEGSDGDGENYSAFLSTLRKKLPKKSISVAAPASYWYLKGYPVADMDAALDYWVYMTYDLHGQWDHGSSWSDPGCPAGNCLRSHVNLTETLNSLAMITKAGVDSNKVVVGLSNYGRSFQMTTAGCTGPMCTYTGKESGATPGRCTNTAGLLADAEIYEIIKKDATAKTWVDKDSDSNILVYDSVQWVAYMDAEIRKSRTALYREKNLGGVVEWAVDLEQFESAGTPSSSATSTAPAASSTAVGPDSVVNPYLYACTREQQKIINEAWQEASELAKGHYQWWPGGKWQDAMSLYLGPKSKDDYSVWTGKGQLLRNIEREHLIHDSNFFQPPGSTYSYFYCDESKIRGKKPPSQKAKCSDAGVSAYTWDDLGSLWSAHYVVICPTFFNRMRSLKESVVAAIDDKVMQNTIDYWKPIRSRTLFHETYHWRKTVSQPRCVDHNYRPRGIVRLGRLQPEDAATNAESYALAAIAIYLQQTFKLTSPPEPQSRAKGTSEDEVTIAGADIRELHLDDPPEWWEAPVATTNKTFEPDMIDTVRMSSVGALSSSGPFGSCVEGLYGDMRQCHYWCGEESASCTQSPTNSTVICSGCVTRPVTPVCKEGKYSDLNHCNAQCSGGLCFENAGEDGIQCEDCP</sequence>
<dbReference type="PROSITE" id="PS51910">
    <property type="entry name" value="GH18_2"/>
    <property type="match status" value="1"/>
</dbReference>
<accession>A0A9W4IWM5</accession>
<evidence type="ECO:0000313" key="17">
    <source>
        <dbReference type="EMBL" id="CAG8363675.1"/>
    </source>
</evidence>
<dbReference type="SMART" id="SM00257">
    <property type="entry name" value="LysM"/>
    <property type="match status" value="2"/>
</dbReference>
<keyword evidence="10" id="KW-0624">Polysaccharide degradation</keyword>
<feature type="domain" description="Chitin-binding type-1" evidence="14">
    <location>
        <begin position="167"/>
        <end position="235"/>
    </location>
</feature>
<evidence type="ECO:0000256" key="7">
    <source>
        <dbReference type="ARBA" id="ARBA00023026"/>
    </source>
</evidence>
<dbReference type="PANTHER" id="PTHR47700">
    <property type="entry name" value="V CHITINASE, PUTATIVE (AFU_ORTHOLOGUE AFUA_6G13720)-RELATED"/>
    <property type="match status" value="1"/>
</dbReference>
<keyword evidence="18" id="KW-1185">Reference proteome</keyword>
<dbReference type="InterPro" id="IPR029070">
    <property type="entry name" value="Chitinase_insertion_sf"/>
</dbReference>
<name>A0A9W4IWM5_9EURO</name>
<comment type="catalytic activity">
    <reaction evidence="1">
        <text>Random endo-hydrolysis of N-acetyl-beta-D-glucosaminide (1-&gt;4)-beta-linkages in chitin and chitodextrins.</text>
        <dbReference type="EC" id="3.2.1.14"/>
    </reaction>
</comment>
<evidence type="ECO:0000256" key="10">
    <source>
        <dbReference type="ARBA" id="ARBA00023326"/>
    </source>
</evidence>
<dbReference type="GO" id="GO:0008843">
    <property type="term" value="F:endochitinase activity"/>
    <property type="evidence" value="ECO:0007669"/>
    <property type="project" value="UniProtKB-EC"/>
</dbReference>
<comment type="similarity">
    <text evidence="2">Belongs to the glycosyl hydrolase 18 family. Chitinase class V subfamily.</text>
</comment>
<evidence type="ECO:0000256" key="6">
    <source>
        <dbReference type="ARBA" id="ARBA00023024"/>
    </source>
</evidence>
<keyword evidence="7" id="KW-0843">Virulence</keyword>
<feature type="disulfide bond" evidence="11">
    <location>
        <begin position="229"/>
        <end position="233"/>
    </location>
</feature>
<dbReference type="CDD" id="cd00118">
    <property type="entry name" value="LysM"/>
    <property type="match status" value="1"/>
</dbReference>
<dbReference type="GO" id="GO:0000272">
    <property type="term" value="P:polysaccharide catabolic process"/>
    <property type="evidence" value="ECO:0007669"/>
    <property type="project" value="UniProtKB-KW"/>
</dbReference>
<evidence type="ECO:0000256" key="8">
    <source>
        <dbReference type="ARBA" id="ARBA00023277"/>
    </source>
</evidence>
<dbReference type="SUPFAM" id="SSF55486">
    <property type="entry name" value="Metalloproteases ('zincins'), catalytic domain"/>
    <property type="match status" value="1"/>
</dbReference>
<dbReference type="InterPro" id="IPR053214">
    <property type="entry name" value="LysM12-like"/>
</dbReference>
<dbReference type="Gene3D" id="3.30.60.10">
    <property type="entry name" value="Endochitinase-like"/>
    <property type="match status" value="1"/>
</dbReference>
<dbReference type="EMBL" id="CAJVPG010000155">
    <property type="protein sequence ID" value="CAG8363675.1"/>
    <property type="molecule type" value="Genomic_DNA"/>
</dbReference>
<dbReference type="PANTHER" id="PTHR47700:SF2">
    <property type="entry name" value="CHITINASE"/>
    <property type="match status" value="1"/>
</dbReference>
<evidence type="ECO:0000256" key="13">
    <source>
        <dbReference type="SAM" id="SignalP"/>
    </source>
</evidence>
<comment type="caution">
    <text evidence="17">The sequence shown here is derived from an EMBL/GenBank/DDBJ whole genome shotgun (WGS) entry which is preliminary data.</text>
</comment>
<evidence type="ECO:0000256" key="4">
    <source>
        <dbReference type="ARBA" id="ARBA00022669"/>
    </source>
</evidence>
<dbReference type="GO" id="GO:0008237">
    <property type="term" value="F:metallopeptidase activity"/>
    <property type="evidence" value="ECO:0007669"/>
    <property type="project" value="InterPro"/>
</dbReference>
<keyword evidence="9 12" id="KW-0326">Glycosidase</keyword>
<proteinExistence type="inferred from homology"/>
<keyword evidence="11" id="KW-1015">Disulfide bond</keyword>